<reference evidence="1 2" key="1">
    <citation type="journal article" date="2007" name="Nature">
        <title>Evolution of genes and genomes on the Drosophila phylogeny.</title>
        <authorList>
            <consortium name="Drosophila 12 Genomes Consortium"/>
            <person name="Clark A.G."/>
            <person name="Eisen M.B."/>
            <person name="Smith D.R."/>
            <person name="Bergman C.M."/>
            <person name="Oliver B."/>
            <person name="Markow T.A."/>
            <person name="Kaufman T.C."/>
            <person name="Kellis M."/>
            <person name="Gelbart W."/>
            <person name="Iyer V.N."/>
            <person name="Pollard D.A."/>
            <person name="Sackton T.B."/>
            <person name="Larracuente A.M."/>
            <person name="Singh N.D."/>
            <person name="Abad J.P."/>
            <person name="Abt D.N."/>
            <person name="Adryan B."/>
            <person name="Aguade M."/>
            <person name="Akashi H."/>
            <person name="Anderson W.W."/>
            <person name="Aquadro C.F."/>
            <person name="Ardell D.H."/>
            <person name="Arguello R."/>
            <person name="Artieri C.G."/>
            <person name="Barbash D.A."/>
            <person name="Barker D."/>
            <person name="Barsanti P."/>
            <person name="Batterham P."/>
            <person name="Batzoglou S."/>
            <person name="Begun D."/>
            <person name="Bhutkar A."/>
            <person name="Blanco E."/>
            <person name="Bosak S.A."/>
            <person name="Bradley R.K."/>
            <person name="Brand A.D."/>
            <person name="Brent M.R."/>
            <person name="Brooks A.N."/>
            <person name="Brown R.H."/>
            <person name="Butlin R.K."/>
            <person name="Caggese C."/>
            <person name="Calvi B.R."/>
            <person name="Bernardo de Carvalho A."/>
            <person name="Caspi A."/>
            <person name="Castrezana S."/>
            <person name="Celniker S.E."/>
            <person name="Chang J.L."/>
            <person name="Chapple C."/>
            <person name="Chatterji S."/>
            <person name="Chinwalla A."/>
            <person name="Civetta A."/>
            <person name="Clifton S.W."/>
            <person name="Comeron J.M."/>
            <person name="Costello J.C."/>
            <person name="Coyne J.A."/>
            <person name="Daub J."/>
            <person name="David R.G."/>
            <person name="Delcher A.L."/>
            <person name="Delehaunty K."/>
            <person name="Do C.B."/>
            <person name="Ebling H."/>
            <person name="Edwards K."/>
            <person name="Eickbush T."/>
            <person name="Evans J.D."/>
            <person name="Filipski A."/>
            <person name="Findeiss S."/>
            <person name="Freyhult E."/>
            <person name="Fulton L."/>
            <person name="Fulton R."/>
            <person name="Garcia A.C."/>
            <person name="Gardiner A."/>
            <person name="Garfield D.A."/>
            <person name="Garvin B.E."/>
            <person name="Gibson G."/>
            <person name="Gilbert D."/>
            <person name="Gnerre S."/>
            <person name="Godfrey J."/>
            <person name="Good R."/>
            <person name="Gotea V."/>
            <person name="Gravely B."/>
            <person name="Greenberg A.J."/>
            <person name="Griffiths-Jones S."/>
            <person name="Gross S."/>
            <person name="Guigo R."/>
            <person name="Gustafson E.A."/>
            <person name="Haerty W."/>
            <person name="Hahn M.W."/>
            <person name="Halligan D.L."/>
            <person name="Halpern A.L."/>
            <person name="Halter G.M."/>
            <person name="Han M.V."/>
            <person name="Heger A."/>
            <person name="Hillier L."/>
            <person name="Hinrichs A.S."/>
            <person name="Holmes I."/>
            <person name="Hoskins R.A."/>
            <person name="Hubisz M.J."/>
            <person name="Hultmark D."/>
            <person name="Huntley M.A."/>
            <person name="Jaffe D.B."/>
            <person name="Jagadeeshan S."/>
            <person name="Jeck W.R."/>
            <person name="Johnson J."/>
            <person name="Jones C.D."/>
            <person name="Jordan W.C."/>
            <person name="Karpen G.H."/>
            <person name="Kataoka E."/>
            <person name="Keightley P.D."/>
            <person name="Kheradpour P."/>
            <person name="Kirkness E.F."/>
            <person name="Koerich L.B."/>
            <person name="Kristiansen K."/>
            <person name="Kudrna D."/>
            <person name="Kulathinal R.J."/>
            <person name="Kumar S."/>
            <person name="Kwok R."/>
            <person name="Lander E."/>
            <person name="Langley C.H."/>
            <person name="Lapoint R."/>
            <person name="Lazzaro B.P."/>
            <person name="Lee S.J."/>
            <person name="Levesque L."/>
            <person name="Li R."/>
            <person name="Lin C.F."/>
            <person name="Lin M.F."/>
            <person name="Lindblad-Toh K."/>
            <person name="Llopart A."/>
            <person name="Long M."/>
            <person name="Low L."/>
            <person name="Lozovsky E."/>
            <person name="Lu J."/>
            <person name="Luo M."/>
            <person name="Machado C.A."/>
            <person name="Makalowski W."/>
            <person name="Marzo M."/>
            <person name="Matsuda M."/>
            <person name="Matzkin L."/>
            <person name="McAllister B."/>
            <person name="McBride C.S."/>
            <person name="McKernan B."/>
            <person name="McKernan K."/>
            <person name="Mendez-Lago M."/>
            <person name="Minx P."/>
            <person name="Mollenhauer M.U."/>
            <person name="Montooth K."/>
            <person name="Mount S.M."/>
            <person name="Mu X."/>
            <person name="Myers E."/>
            <person name="Negre B."/>
            <person name="Newfeld S."/>
            <person name="Nielsen R."/>
            <person name="Noor M.A."/>
            <person name="O'Grady P."/>
            <person name="Pachter L."/>
            <person name="Papaceit M."/>
            <person name="Parisi M.J."/>
            <person name="Parisi M."/>
            <person name="Parts L."/>
            <person name="Pedersen J.S."/>
            <person name="Pesole G."/>
            <person name="Phillippy A.M."/>
            <person name="Ponting C.P."/>
            <person name="Pop M."/>
            <person name="Porcelli D."/>
            <person name="Powell J.R."/>
            <person name="Prohaska S."/>
            <person name="Pruitt K."/>
            <person name="Puig M."/>
            <person name="Quesneville H."/>
            <person name="Ram K.R."/>
            <person name="Rand D."/>
            <person name="Rasmussen M.D."/>
            <person name="Reed L.K."/>
            <person name="Reenan R."/>
            <person name="Reily A."/>
            <person name="Remington K.A."/>
            <person name="Rieger T.T."/>
            <person name="Ritchie M.G."/>
            <person name="Robin C."/>
            <person name="Rogers Y.H."/>
            <person name="Rohde C."/>
            <person name="Rozas J."/>
            <person name="Rubenfield M.J."/>
            <person name="Ruiz A."/>
            <person name="Russo S."/>
            <person name="Salzberg S.L."/>
            <person name="Sanchez-Gracia A."/>
            <person name="Saranga D.J."/>
            <person name="Sato H."/>
            <person name="Schaeffer S.W."/>
            <person name="Schatz M.C."/>
            <person name="Schlenke T."/>
            <person name="Schwartz R."/>
            <person name="Segarra C."/>
            <person name="Singh R.S."/>
            <person name="Sirot L."/>
            <person name="Sirota M."/>
            <person name="Sisneros N.B."/>
            <person name="Smith C.D."/>
            <person name="Smith T.F."/>
            <person name="Spieth J."/>
            <person name="Stage D.E."/>
            <person name="Stark A."/>
            <person name="Stephan W."/>
            <person name="Strausberg R.L."/>
            <person name="Strempel S."/>
            <person name="Sturgill D."/>
            <person name="Sutton G."/>
            <person name="Sutton G.G."/>
            <person name="Tao W."/>
            <person name="Teichmann S."/>
            <person name="Tobari Y.N."/>
            <person name="Tomimura Y."/>
            <person name="Tsolas J.M."/>
            <person name="Valente V.L."/>
            <person name="Venter E."/>
            <person name="Venter J.C."/>
            <person name="Vicario S."/>
            <person name="Vieira F.G."/>
            <person name="Vilella A.J."/>
            <person name="Villasante A."/>
            <person name="Walenz B."/>
            <person name="Wang J."/>
            <person name="Wasserman M."/>
            <person name="Watts T."/>
            <person name="Wilson D."/>
            <person name="Wilson R.K."/>
            <person name="Wing R.A."/>
            <person name="Wolfner M.F."/>
            <person name="Wong A."/>
            <person name="Wong G.K."/>
            <person name="Wu C.I."/>
            <person name="Wu G."/>
            <person name="Yamamoto D."/>
            <person name="Yang H.P."/>
            <person name="Yang S.P."/>
            <person name="Yorke J.A."/>
            <person name="Yoshida K."/>
            <person name="Zdobnov E."/>
            <person name="Zhang P."/>
            <person name="Zhang Y."/>
            <person name="Zimin A.V."/>
            <person name="Baldwin J."/>
            <person name="Abdouelleil A."/>
            <person name="Abdulkadir J."/>
            <person name="Abebe A."/>
            <person name="Abera B."/>
            <person name="Abreu J."/>
            <person name="Acer S.C."/>
            <person name="Aftuck L."/>
            <person name="Alexander A."/>
            <person name="An P."/>
            <person name="Anderson E."/>
            <person name="Anderson S."/>
            <person name="Arachi H."/>
            <person name="Azer M."/>
            <person name="Bachantsang P."/>
            <person name="Barry A."/>
            <person name="Bayul T."/>
            <person name="Berlin A."/>
            <person name="Bessette D."/>
            <person name="Bloom T."/>
            <person name="Blye J."/>
            <person name="Boguslavskiy L."/>
            <person name="Bonnet C."/>
            <person name="Boukhgalter B."/>
            <person name="Bourzgui I."/>
            <person name="Brown A."/>
            <person name="Cahill P."/>
            <person name="Channer S."/>
            <person name="Cheshatsang Y."/>
            <person name="Chuda L."/>
            <person name="Citroen M."/>
            <person name="Collymore A."/>
            <person name="Cooke P."/>
            <person name="Costello M."/>
            <person name="D'Aco K."/>
            <person name="Daza R."/>
            <person name="De Haan G."/>
            <person name="DeGray S."/>
            <person name="DeMaso C."/>
            <person name="Dhargay N."/>
            <person name="Dooley K."/>
            <person name="Dooley E."/>
            <person name="Doricent M."/>
            <person name="Dorje P."/>
            <person name="Dorjee K."/>
            <person name="Dupes A."/>
            <person name="Elong R."/>
            <person name="Falk J."/>
            <person name="Farina A."/>
            <person name="Faro S."/>
            <person name="Ferguson D."/>
            <person name="Fisher S."/>
            <person name="Foley C.D."/>
            <person name="Franke A."/>
            <person name="Friedrich D."/>
            <person name="Gadbois L."/>
            <person name="Gearin G."/>
            <person name="Gearin C.R."/>
            <person name="Giannoukos G."/>
            <person name="Goode T."/>
            <person name="Graham J."/>
            <person name="Grandbois E."/>
            <person name="Grewal S."/>
            <person name="Gyaltsen K."/>
            <person name="Hafez N."/>
            <person name="Hagos B."/>
            <person name="Hall J."/>
            <person name="Henson C."/>
            <person name="Hollinger A."/>
            <person name="Honan T."/>
            <person name="Huard M.D."/>
            <person name="Hughes L."/>
            <person name="Hurhula B."/>
            <person name="Husby M.E."/>
            <person name="Kamat A."/>
            <person name="Kanga B."/>
            <person name="Kashin S."/>
            <person name="Khazanovich D."/>
            <person name="Kisner P."/>
            <person name="Lance K."/>
            <person name="Lara M."/>
            <person name="Lee W."/>
            <person name="Lennon N."/>
            <person name="Letendre F."/>
            <person name="LeVine R."/>
            <person name="Lipovsky A."/>
            <person name="Liu X."/>
            <person name="Liu J."/>
            <person name="Liu S."/>
            <person name="Lokyitsang T."/>
            <person name="Lokyitsang Y."/>
            <person name="Lubonja R."/>
            <person name="Lui A."/>
            <person name="MacDonald P."/>
            <person name="Magnisalis V."/>
            <person name="Maru K."/>
            <person name="Matthews C."/>
            <person name="McCusker W."/>
            <person name="McDonough S."/>
            <person name="Mehta T."/>
            <person name="Meldrim J."/>
            <person name="Meneus L."/>
            <person name="Mihai O."/>
            <person name="Mihalev A."/>
            <person name="Mihova T."/>
            <person name="Mittelman R."/>
            <person name="Mlenga V."/>
            <person name="Montmayeur A."/>
            <person name="Mulrain L."/>
            <person name="Navidi A."/>
            <person name="Naylor J."/>
            <person name="Negash T."/>
            <person name="Nguyen T."/>
            <person name="Nguyen N."/>
            <person name="Nicol R."/>
            <person name="Norbu C."/>
            <person name="Norbu N."/>
            <person name="Novod N."/>
            <person name="O'Neill B."/>
            <person name="Osman S."/>
            <person name="Markiewicz E."/>
            <person name="Oyono O.L."/>
            <person name="Patti C."/>
            <person name="Phunkhang P."/>
            <person name="Pierre F."/>
            <person name="Priest M."/>
            <person name="Raghuraman S."/>
            <person name="Rege F."/>
            <person name="Reyes R."/>
            <person name="Rise C."/>
            <person name="Rogov P."/>
            <person name="Ross K."/>
            <person name="Ryan E."/>
            <person name="Settipalli S."/>
            <person name="Shea T."/>
            <person name="Sherpa N."/>
            <person name="Shi L."/>
            <person name="Shih D."/>
            <person name="Sparrow T."/>
            <person name="Spaulding J."/>
            <person name="Stalker J."/>
            <person name="Stange-Thomann N."/>
            <person name="Stavropoulos S."/>
            <person name="Stone C."/>
            <person name="Strader C."/>
            <person name="Tesfaye S."/>
            <person name="Thomson T."/>
            <person name="Thoulutsang Y."/>
            <person name="Thoulutsang D."/>
            <person name="Topham K."/>
            <person name="Topping I."/>
            <person name="Tsamla T."/>
            <person name="Vassiliev H."/>
            <person name="Vo A."/>
            <person name="Wangchuk T."/>
            <person name="Wangdi T."/>
            <person name="Weiand M."/>
            <person name="Wilkinson J."/>
            <person name="Wilson A."/>
            <person name="Yadav S."/>
            <person name="Young G."/>
            <person name="Yu Q."/>
            <person name="Zembek L."/>
            <person name="Zhong D."/>
            <person name="Zimmer A."/>
            <person name="Zwirko Z."/>
            <person name="Jaffe D.B."/>
            <person name="Alvarez P."/>
            <person name="Brockman W."/>
            <person name="Butler J."/>
            <person name="Chin C."/>
            <person name="Gnerre S."/>
            <person name="Grabherr M."/>
            <person name="Kleber M."/>
            <person name="Mauceli E."/>
            <person name="MacCallum I."/>
        </authorList>
    </citation>
    <scope>NUCLEOTIDE SEQUENCE [LARGE SCALE GENOMIC DNA]</scope>
    <source>
        <strain evidence="2">MSH-3 / Tucson 14011-0111.49</strain>
    </source>
</reference>
<keyword evidence="2" id="KW-1185">Reference proteome</keyword>
<sequence>MLDIDDDKDGSTLGCFQALWRDGNDISMASLYSADLLCLVQFPTDGNGWWISWPVISLSADLQYPAGTTVYVRAITTTARTVYCSLGANRVRKDLHMDTEMV</sequence>
<dbReference type="EMBL" id="CH479189">
    <property type="protein sequence ID" value="EDW25299.1"/>
    <property type="molecule type" value="Genomic_DNA"/>
</dbReference>
<organism evidence="2">
    <name type="scientific">Drosophila persimilis</name>
    <name type="common">Fruit fly</name>
    <dbReference type="NCBI Taxonomy" id="7234"/>
    <lineage>
        <taxon>Eukaryota</taxon>
        <taxon>Metazoa</taxon>
        <taxon>Ecdysozoa</taxon>
        <taxon>Arthropoda</taxon>
        <taxon>Hexapoda</taxon>
        <taxon>Insecta</taxon>
        <taxon>Pterygota</taxon>
        <taxon>Neoptera</taxon>
        <taxon>Endopterygota</taxon>
        <taxon>Diptera</taxon>
        <taxon>Brachycera</taxon>
        <taxon>Muscomorpha</taxon>
        <taxon>Ephydroidea</taxon>
        <taxon>Drosophilidae</taxon>
        <taxon>Drosophila</taxon>
        <taxon>Sophophora</taxon>
    </lineage>
</organism>
<gene>
    <name evidence="1" type="primary">Dper\GL26521</name>
    <name evidence="1" type="ORF">Dper_GL26521</name>
</gene>
<protein>
    <submittedName>
        <fullName evidence="1">GL26521</fullName>
    </submittedName>
</protein>
<accession>B4GSE0</accession>
<proteinExistence type="predicted"/>
<dbReference type="HOGENOM" id="CLU_2280296_0_0_1"/>
<evidence type="ECO:0000313" key="1">
    <source>
        <dbReference type="EMBL" id="EDW25299.1"/>
    </source>
</evidence>
<evidence type="ECO:0000313" key="2">
    <source>
        <dbReference type="Proteomes" id="UP000008744"/>
    </source>
</evidence>
<dbReference type="Proteomes" id="UP000008744">
    <property type="component" value="Unassembled WGS sequence"/>
</dbReference>
<name>B4GSE0_DROPE</name>
<dbReference type="AlphaFoldDB" id="B4GSE0"/>